<dbReference type="InterPro" id="IPR016181">
    <property type="entry name" value="Acyl_CoA_acyltransferase"/>
</dbReference>
<dbReference type="RefSeq" id="WP_377404970.1">
    <property type="nucleotide sequence ID" value="NZ_JBHUEQ010000039.1"/>
</dbReference>
<comment type="caution">
    <text evidence="4">The sequence shown here is derived from an EMBL/GenBank/DDBJ whole genome shotgun (WGS) entry which is preliminary data.</text>
</comment>
<sequence length="145" mass="15952">MATETALHPNVTIREIAAQDTLDIRQAVLWPDRQRADLILAEDAEGTYFGAFMGDDLIGVISLFRTPDGVRFRKFATLASWQGKGIGSALLLHSLAWARSIGATRIWCDARVSAAPFYARLGFTAKGDAFEKIGLLYTVMDRACE</sequence>
<dbReference type="InterPro" id="IPR050832">
    <property type="entry name" value="Bact_Acetyltransf"/>
</dbReference>
<keyword evidence="2" id="KW-0012">Acyltransferase</keyword>
<keyword evidence="1" id="KW-0808">Transferase</keyword>
<evidence type="ECO:0000256" key="1">
    <source>
        <dbReference type="ARBA" id="ARBA00022679"/>
    </source>
</evidence>
<keyword evidence="5" id="KW-1185">Reference proteome</keyword>
<gene>
    <name evidence="4" type="ORF">ACFSE1_18820</name>
</gene>
<dbReference type="EMBL" id="JBHUEQ010000039">
    <property type="protein sequence ID" value="MFD1747528.1"/>
    <property type="molecule type" value="Genomic_DNA"/>
</dbReference>
<dbReference type="Proteomes" id="UP001597322">
    <property type="component" value="Unassembled WGS sequence"/>
</dbReference>
<feature type="domain" description="N-acetyltransferase" evidence="3">
    <location>
        <begin position="11"/>
        <end position="145"/>
    </location>
</feature>
<reference evidence="5" key="1">
    <citation type="journal article" date="2019" name="Int. J. Syst. Evol. Microbiol.">
        <title>The Global Catalogue of Microorganisms (GCM) 10K type strain sequencing project: providing services to taxonomists for standard genome sequencing and annotation.</title>
        <authorList>
            <consortium name="The Broad Institute Genomics Platform"/>
            <consortium name="The Broad Institute Genome Sequencing Center for Infectious Disease"/>
            <person name="Wu L."/>
            <person name="Ma J."/>
        </authorList>
    </citation>
    <scope>NUCLEOTIDE SEQUENCE [LARGE SCALE GENOMIC DNA]</scope>
    <source>
        <strain evidence="5">CG52</strain>
    </source>
</reference>
<evidence type="ECO:0000259" key="3">
    <source>
        <dbReference type="PROSITE" id="PS51186"/>
    </source>
</evidence>
<dbReference type="SUPFAM" id="SSF55729">
    <property type="entry name" value="Acyl-CoA N-acyltransferases (Nat)"/>
    <property type="match status" value="1"/>
</dbReference>
<dbReference type="CDD" id="cd04301">
    <property type="entry name" value="NAT_SF"/>
    <property type="match status" value="1"/>
</dbReference>
<dbReference type="InterPro" id="IPR000182">
    <property type="entry name" value="GNAT_dom"/>
</dbReference>
<evidence type="ECO:0000313" key="5">
    <source>
        <dbReference type="Proteomes" id="UP001597322"/>
    </source>
</evidence>
<name>A0ABW4M7V3_9HYPH</name>
<dbReference type="PANTHER" id="PTHR43877">
    <property type="entry name" value="AMINOALKYLPHOSPHONATE N-ACETYLTRANSFERASE-RELATED-RELATED"/>
    <property type="match status" value="1"/>
</dbReference>
<evidence type="ECO:0000256" key="2">
    <source>
        <dbReference type="ARBA" id="ARBA00023315"/>
    </source>
</evidence>
<dbReference type="Pfam" id="PF00583">
    <property type="entry name" value="Acetyltransf_1"/>
    <property type="match status" value="1"/>
</dbReference>
<accession>A0ABW4M7V3</accession>
<dbReference type="PROSITE" id="PS51186">
    <property type="entry name" value="GNAT"/>
    <property type="match status" value="1"/>
</dbReference>
<proteinExistence type="predicted"/>
<evidence type="ECO:0000313" key="4">
    <source>
        <dbReference type="EMBL" id="MFD1747528.1"/>
    </source>
</evidence>
<organism evidence="4 5">
    <name type="scientific">Rhizobium helianthi</name>
    <dbReference type="NCBI Taxonomy" id="1132695"/>
    <lineage>
        <taxon>Bacteria</taxon>
        <taxon>Pseudomonadati</taxon>
        <taxon>Pseudomonadota</taxon>
        <taxon>Alphaproteobacteria</taxon>
        <taxon>Hyphomicrobiales</taxon>
        <taxon>Rhizobiaceae</taxon>
        <taxon>Rhizobium/Agrobacterium group</taxon>
        <taxon>Rhizobium</taxon>
    </lineage>
</organism>
<protein>
    <submittedName>
        <fullName evidence="4">GNAT family N-acetyltransferase</fullName>
    </submittedName>
</protein>
<dbReference type="Gene3D" id="3.40.630.30">
    <property type="match status" value="1"/>
</dbReference>